<dbReference type="GO" id="GO:0005737">
    <property type="term" value="C:cytoplasm"/>
    <property type="evidence" value="ECO:0007669"/>
    <property type="project" value="TreeGrafter"/>
</dbReference>
<proteinExistence type="inferred from homology"/>
<dbReference type="PANTHER" id="PTHR12400:SF51">
    <property type="entry name" value="INOSITOL POLYPHOSPHATE MULTIKINASE"/>
    <property type="match status" value="1"/>
</dbReference>
<evidence type="ECO:0000313" key="9">
    <source>
        <dbReference type="EMBL" id="KAF4358015.1"/>
    </source>
</evidence>
<comment type="caution">
    <text evidence="9">The sequence shown here is derived from an EMBL/GenBank/DDBJ whole genome shotgun (WGS) entry which is preliminary data.</text>
</comment>
<evidence type="ECO:0000256" key="5">
    <source>
        <dbReference type="ARBA" id="ARBA00022840"/>
    </source>
</evidence>
<keyword evidence="3 8" id="KW-0547">Nucleotide-binding</keyword>
<dbReference type="SUPFAM" id="SSF56104">
    <property type="entry name" value="SAICAR synthase-like"/>
    <property type="match status" value="1"/>
</dbReference>
<keyword evidence="5 8" id="KW-0067">ATP-binding</keyword>
<evidence type="ECO:0000256" key="4">
    <source>
        <dbReference type="ARBA" id="ARBA00022777"/>
    </source>
</evidence>
<comment type="similarity">
    <text evidence="1 8">Belongs to the inositol phosphokinase (IPK) family.</text>
</comment>
<comment type="function">
    <text evidence="8">Inositol phosphate kinase with a broad substrate specificity.</text>
</comment>
<dbReference type="GO" id="GO:0005634">
    <property type="term" value="C:nucleus"/>
    <property type="evidence" value="ECO:0007669"/>
    <property type="project" value="TreeGrafter"/>
</dbReference>
<dbReference type="GO" id="GO:0008440">
    <property type="term" value="F:inositol-1,4,5-trisphosphate 3-kinase activity"/>
    <property type="evidence" value="ECO:0007669"/>
    <property type="project" value="TreeGrafter"/>
</dbReference>
<dbReference type="GO" id="GO:0051765">
    <property type="term" value="F:inositol tetrakisphosphate kinase activity"/>
    <property type="evidence" value="ECO:0007669"/>
    <property type="project" value="TreeGrafter"/>
</dbReference>
<dbReference type="Gene3D" id="3.30.470.160">
    <property type="entry name" value="Inositol polyphosphate kinase"/>
    <property type="match status" value="1"/>
</dbReference>
<evidence type="ECO:0000256" key="1">
    <source>
        <dbReference type="ARBA" id="ARBA00007374"/>
    </source>
</evidence>
<evidence type="ECO:0000313" key="10">
    <source>
        <dbReference type="Proteomes" id="UP000525078"/>
    </source>
</evidence>
<dbReference type="Pfam" id="PF03770">
    <property type="entry name" value="IPK"/>
    <property type="match status" value="1"/>
</dbReference>
<comment type="catalytic activity">
    <reaction evidence="6 8">
        <text>1D-myo-inositol 1,4,5-trisphosphate + 2 ATP = 1D-myo-inositol 1,3,4,5,6-pentakisphosphate + 2 ADP + 2 H(+)</text>
        <dbReference type="Rhea" id="RHEA:32359"/>
        <dbReference type="ChEBI" id="CHEBI:15378"/>
        <dbReference type="ChEBI" id="CHEBI:30616"/>
        <dbReference type="ChEBI" id="CHEBI:57733"/>
        <dbReference type="ChEBI" id="CHEBI:203600"/>
        <dbReference type="ChEBI" id="CHEBI:456216"/>
        <dbReference type="EC" id="2.7.1.151"/>
    </reaction>
</comment>
<organism evidence="9 10">
    <name type="scientific">Cannabis sativa</name>
    <name type="common">Hemp</name>
    <name type="synonym">Marijuana</name>
    <dbReference type="NCBI Taxonomy" id="3483"/>
    <lineage>
        <taxon>Eukaryota</taxon>
        <taxon>Viridiplantae</taxon>
        <taxon>Streptophyta</taxon>
        <taxon>Embryophyta</taxon>
        <taxon>Tracheophyta</taxon>
        <taxon>Spermatophyta</taxon>
        <taxon>Magnoliopsida</taxon>
        <taxon>eudicotyledons</taxon>
        <taxon>Gunneridae</taxon>
        <taxon>Pentapetalae</taxon>
        <taxon>rosids</taxon>
        <taxon>fabids</taxon>
        <taxon>Rosales</taxon>
        <taxon>Cannabaceae</taxon>
        <taxon>Cannabis</taxon>
    </lineage>
</organism>
<keyword evidence="2 8" id="KW-0808">Transferase</keyword>
<evidence type="ECO:0000256" key="8">
    <source>
        <dbReference type="RuleBase" id="RU363090"/>
    </source>
</evidence>
<dbReference type="EMBL" id="JAATIP010000229">
    <property type="protein sequence ID" value="KAF4358015.1"/>
    <property type="molecule type" value="Genomic_DNA"/>
</dbReference>
<comment type="catalytic activity">
    <reaction evidence="7 8">
        <text>1D-myo-inositol 1,3,4,6-tetrakisphosphate + ATP = 1D-myo-inositol 1,3,4,5,6-pentakisphosphate + ADP + H(+)</text>
        <dbReference type="Rhea" id="RHEA:12717"/>
        <dbReference type="ChEBI" id="CHEBI:15378"/>
        <dbReference type="ChEBI" id="CHEBI:30616"/>
        <dbReference type="ChEBI" id="CHEBI:57660"/>
        <dbReference type="ChEBI" id="CHEBI:57733"/>
        <dbReference type="ChEBI" id="CHEBI:456216"/>
        <dbReference type="EC" id="2.7.1.140"/>
    </reaction>
</comment>
<dbReference type="InterPro" id="IPR005522">
    <property type="entry name" value="IPK"/>
</dbReference>
<dbReference type="GO" id="GO:0005524">
    <property type="term" value="F:ATP binding"/>
    <property type="evidence" value="ECO:0007669"/>
    <property type="project" value="UniProtKB-KW"/>
</dbReference>
<accession>A0A7J6EHY6</accession>
<reference evidence="9 10" key="1">
    <citation type="journal article" date="2020" name="bioRxiv">
        <title>Sequence and annotation of 42 cannabis genomes reveals extensive copy number variation in cannabinoid synthesis and pathogen resistance genes.</title>
        <authorList>
            <person name="Mckernan K.J."/>
            <person name="Helbert Y."/>
            <person name="Kane L.T."/>
            <person name="Ebling H."/>
            <person name="Zhang L."/>
            <person name="Liu B."/>
            <person name="Eaton Z."/>
            <person name="Mclaughlin S."/>
            <person name="Kingan S."/>
            <person name="Baybayan P."/>
            <person name="Concepcion G."/>
            <person name="Jordan M."/>
            <person name="Riva A."/>
            <person name="Barbazuk W."/>
            <person name="Harkins T."/>
        </authorList>
    </citation>
    <scope>NUCLEOTIDE SEQUENCE [LARGE SCALE GENOMIC DNA]</scope>
    <source>
        <strain evidence="10">cv. Jamaican Lion 4</strain>
        <tissue evidence="9">Leaf</tissue>
    </source>
</reference>
<dbReference type="GO" id="GO:0032958">
    <property type="term" value="P:inositol phosphate biosynthetic process"/>
    <property type="evidence" value="ECO:0007669"/>
    <property type="project" value="InterPro"/>
</dbReference>
<dbReference type="Proteomes" id="UP000525078">
    <property type="component" value="Unassembled WGS sequence"/>
</dbReference>
<evidence type="ECO:0000256" key="7">
    <source>
        <dbReference type="ARBA" id="ARBA00036525"/>
    </source>
</evidence>
<evidence type="ECO:0000256" key="2">
    <source>
        <dbReference type="ARBA" id="ARBA00022679"/>
    </source>
</evidence>
<name>A0A7J6EHY6_CANSA</name>
<dbReference type="InterPro" id="IPR038286">
    <property type="entry name" value="IPK_sf"/>
</dbReference>
<gene>
    <name evidence="9" type="ORF">F8388_008523</name>
</gene>
<keyword evidence="4 8" id="KW-0418">Kinase</keyword>
<protein>
    <recommendedName>
        <fullName evidence="8">Inositol polyphosphate multikinase</fullName>
        <ecNumber evidence="8">2.7.1.140</ecNumber>
        <ecNumber evidence="8">2.7.1.151</ecNumber>
    </recommendedName>
</protein>
<dbReference type="EC" id="2.7.1.140" evidence="8"/>
<evidence type="ECO:0000256" key="6">
    <source>
        <dbReference type="ARBA" id="ARBA00036164"/>
    </source>
</evidence>
<sequence length="292" mass="33034">MNIGRVLHVKMEEHTMFQIPDHQVAGHKASKGIIGPLIDNSGRFYKPLQSNNRGSKEESFYKKFSSNTEIPNHIRKFFPTYYGTQHIEASDGSGQHPHLVLEDIVSVRTNPSLMDIKMGSRTWYPTASQAYIVKCFKKDSESTSPNLGFRISGFRVYGNEDSGYWKPERNYVAGFDTNDVRIALRRFVSSNSNDLDGESDCAFAQNVYGGPNGVLAQLLMLKKWFEDQTLLHFYSCSILMVYEKIKPNEDRSCVTIKLIDFAHVVDGQGVIDHNFLGGLCSLIKFVSEILDN</sequence>
<dbReference type="PANTHER" id="PTHR12400">
    <property type="entry name" value="INOSITOL POLYPHOSPHATE KINASE"/>
    <property type="match status" value="1"/>
</dbReference>
<evidence type="ECO:0000256" key="3">
    <source>
        <dbReference type="ARBA" id="ARBA00022741"/>
    </source>
</evidence>
<dbReference type="EC" id="2.7.1.151" evidence="8"/>
<dbReference type="AlphaFoldDB" id="A0A7J6EHY6"/>